<dbReference type="RefSeq" id="WP_380127471.1">
    <property type="nucleotide sequence ID" value="NZ_JBHSIU010000110.1"/>
</dbReference>
<proteinExistence type="predicted"/>
<dbReference type="Pfam" id="PF01809">
    <property type="entry name" value="YidD"/>
    <property type="match status" value="1"/>
</dbReference>
<protein>
    <submittedName>
        <fullName evidence="1">Membrane protein insertion efficiency factor YidD</fullName>
    </submittedName>
</protein>
<comment type="caution">
    <text evidence="1">The sequence shown here is derived from an EMBL/GenBank/DDBJ whole genome shotgun (WGS) entry which is preliminary data.</text>
</comment>
<dbReference type="InterPro" id="IPR002696">
    <property type="entry name" value="Membr_insert_effic_factor_YidD"/>
</dbReference>
<dbReference type="PANTHER" id="PTHR33383:SF1">
    <property type="entry name" value="MEMBRANE PROTEIN INSERTION EFFICIENCY FACTOR-RELATED"/>
    <property type="match status" value="1"/>
</dbReference>
<dbReference type="PANTHER" id="PTHR33383">
    <property type="entry name" value="MEMBRANE PROTEIN INSERTION EFFICIENCY FACTOR-RELATED"/>
    <property type="match status" value="1"/>
</dbReference>
<dbReference type="SMART" id="SM01234">
    <property type="entry name" value="Haemolytic"/>
    <property type="match status" value="1"/>
</dbReference>
<dbReference type="Proteomes" id="UP001595912">
    <property type="component" value="Unassembled WGS sequence"/>
</dbReference>
<sequence length="133" mass="13785">MPTMGVAEPPFGCAGECCGDCLSIDLVHAVAKGALLCVGDLAAAVVHHPLWMLRALTAPASAAGLAATMIRRYQTGISAHRPPRCPFTPSCSNYGLAAFETHGFRRGLALTAGRLWRCRGGVAWGTPDPVAAA</sequence>
<name>A0ABV9WGQ6_9ACTN</name>
<gene>
    <name evidence="1" type="primary">yidD</name>
    <name evidence="1" type="ORF">ACFPIJ_54480</name>
</gene>
<dbReference type="NCBIfam" id="TIGR00278">
    <property type="entry name" value="membrane protein insertion efficiency factor YidD"/>
    <property type="match status" value="1"/>
</dbReference>
<evidence type="ECO:0000313" key="1">
    <source>
        <dbReference type="EMBL" id="MFC5006805.1"/>
    </source>
</evidence>
<evidence type="ECO:0000313" key="2">
    <source>
        <dbReference type="Proteomes" id="UP001595912"/>
    </source>
</evidence>
<accession>A0ABV9WGQ6</accession>
<reference evidence="2" key="1">
    <citation type="journal article" date="2019" name="Int. J. Syst. Evol. Microbiol.">
        <title>The Global Catalogue of Microorganisms (GCM) 10K type strain sequencing project: providing services to taxonomists for standard genome sequencing and annotation.</title>
        <authorList>
            <consortium name="The Broad Institute Genomics Platform"/>
            <consortium name="The Broad Institute Genome Sequencing Center for Infectious Disease"/>
            <person name="Wu L."/>
            <person name="Ma J."/>
        </authorList>
    </citation>
    <scope>NUCLEOTIDE SEQUENCE [LARGE SCALE GENOMIC DNA]</scope>
    <source>
        <strain evidence="2">CGMCC 4.7152</strain>
    </source>
</reference>
<organism evidence="1 2">
    <name type="scientific">Dactylosporangium cerinum</name>
    <dbReference type="NCBI Taxonomy" id="1434730"/>
    <lineage>
        <taxon>Bacteria</taxon>
        <taxon>Bacillati</taxon>
        <taxon>Actinomycetota</taxon>
        <taxon>Actinomycetes</taxon>
        <taxon>Micromonosporales</taxon>
        <taxon>Micromonosporaceae</taxon>
        <taxon>Dactylosporangium</taxon>
    </lineage>
</organism>
<dbReference type="EMBL" id="JBHSIU010000110">
    <property type="protein sequence ID" value="MFC5006805.1"/>
    <property type="molecule type" value="Genomic_DNA"/>
</dbReference>
<keyword evidence="2" id="KW-1185">Reference proteome</keyword>